<name>A0A183G1V6_HELPZ</name>
<accession>A0A183G1V6</accession>
<dbReference type="OrthoDB" id="5868322at2759"/>
<organism evidence="2 3">
    <name type="scientific">Heligmosomoides polygyrus</name>
    <name type="common">Parasitic roundworm</name>
    <dbReference type="NCBI Taxonomy" id="6339"/>
    <lineage>
        <taxon>Eukaryota</taxon>
        <taxon>Metazoa</taxon>
        <taxon>Ecdysozoa</taxon>
        <taxon>Nematoda</taxon>
        <taxon>Chromadorea</taxon>
        <taxon>Rhabditida</taxon>
        <taxon>Rhabditina</taxon>
        <taxon>Rhabditomorpha</taxon>
        <taxon>Strongyloidea</taxon>
        <taxon>Heligmosomidae</taxon>
        <taxon>Heligmosomoides</taxon>
    </lineage>
</organism>
<reference evidence="1 2" key="1">
    <citation type="submission" date="2018-11" db="EMBL/GenBank/DDBJ databases">
        <authorList>
            <consortium name="Pathogen Informatics"/>
        </authorList>
    </citation>
    <scope>NUCLEOTIDE SEQUENCE [LARGE SCALE GENOMIC DNA]</scope>
</reference>
<reference evidence="3" key="2">
    <citation type="submission" date="2019-09" db="UniProtKB">
        <authorList>
            <consortium name="WormBaseParasite"/>
        </authorList>
    </citation>
    <scope>IDENTIFICATION</scope>
</reference>
<sequence length="150" mass="17438">MHDARVSELRRAVQEYEDVLRNFPFRNIGEFSRGVDCNVKCAFCGDIGRHYSDSCPLVIENEYSYRIVKTHGPHCLGGCLPGRCKFPSRKCWHCEKLRGTRVEDLILNDGHHRALCPVPDVRIVLRERLNRTIEELDHVPEELDHLRSNE</sequence>
<dbReference type="Proteomes" id="UP000050761">
    <property type="component" value="Unassembled WGS sequence"/>
</dbReference>
<dbReference type="EMBL" id="UZAH01028749">
    <property type="protein sequence ID" value="VDP02136.1"/>
    <property type="molecule type" value="Genomic_DNA"/>
</dbReference>
<protein>
    <submittedName>
        <fullName evidence="3">CCHC-type domain-containing protein</fullName>
    </submittedName>
</protein>
<dbReference type="AlphaFoldDB" id="A0A183G1V6"/>
<accession>A0A3P8E4T8</accession>
<dbReference type="WBParaSite" id="HPBE_0001521801-mRNA-1">
    <property type="protein sequence ID" value="HPBE_0001521801-mRNA-1"/>
    <property type="gene ID" value="HPBE_0001521801"/>
</dbReference>
<proteinExistence type="predicted"/>
<keyword evidence="2" id="KW-1185">Reference proteome</keyword>
<evidence type="ECO:0000313" key="3">
    <source>
        <dbReference type="WBParaSite" id="HPBE_0001521801-mRNA-1"/>
    </source>
</evidence>
<evidence type="ECO:0000313" key="2">
    <source>
        <dbReference type="Proteomes" id="UP000050761"/>
    </source>
</evidence>
<evidence type="ECO:0000313" key="1">
    <source>
        <dbReference type="EMBL" id="VDP02136.1"/>
    </source>
</evidence>
<gene>
    <name evidence="1" type="ORF">HPBE_LOCUS15217</name>
</gene>